<feature type="domain" description="TonB-dependent receptor plug" evidence="13">
    <location>
        <begin position="43"/>
        <end position="149"/>
    </location>
</feature>
<protein>
    <submittedName>
        <fullName evidence="14">TonB-dependent receptor</fullName>
    </submittedName>
</protein>
<evidence type="ECO:0000256" key="9">
    <source>
        <dbReference type="ARBA" id="ARBA00023237"/>
    </source>
</evidence>
<dbReference type="RefSeq" id="WP_116852053.1">
    <property type="nucleotide sequence ID" value="NZ_QTJV01000001.1"/>
</dbReference>
<evidence type="ECO:0000313" key="15">
    <source>
        <dbReference type="Proteomes" id="UP000261174"/>
    </source>
</evidence>
<feature type="domain" description="TonB-dependent receptor-like beta-barrel" evidence="12">
    <location>
        <begin position="256"/>
        <end position="622"/>
    </location>
</feature>
<dbReference type="EMBL" id="QTJV01000001">
    <property type="protein sequence ID" value="RFM36733.1"/>
    <property type="molecule type" value="Genomic_DNA"/>
</dbReference>
<dbReference type="AlphaFoldDB" id="A0A3E1P973"/>
<dbReference type="InterPro" id="IPR037066">
    <property type="entry name" value="Plug_dom_sf"/>
</dbReference>
<dbReference type="GO" id="GO:0044718">
    <property type="term" value="P:siderophore transmembrane transport"/>
    <property type="evidence" value="ECO:0007669"/>
    <property type="project" value="TreeGrafter"/>
</dbReference>
<organism evidence="14 15">
    <name type="scientific">Chitinophaga silvisoli</name>
    <dbReference type="NCBI Taxonomy" id="2291814"/>
    <lineage>
        <taxon>Bacteria</taxon>
        <taxon>Pseudomonadati</taxon>
        <taxon>Bacteroidota</taxon>
        <taxon>Chitinophagia</taxon>
        <taxon>Chitinophagales</taxon>
        <taxon>Chitinophagaceae</taxon>
        <taxon>Chitinophaga</taxon>
    </lineage>
</organism>
<evidence type="ECO:0000256" key="11">
    <source>
        <dbReference type="SAM" id="SignalP"/>
    </source>
</evidence>
<dbReference type="GO" id="GO:0009279">
    <property type="term" value="C:cell outer membrane"/>
    <property type="evidence" value="ECO:0007669"/>
    <property type="project" value="UniProtKB-SubCell"/>
</dbReference>
<keyword evidence="2" id="KW-0813">Transport</keyword>
<dbReference type="SUPFAM" id="SSF56935">
    <property type="entry name" value="Porins"/>
    <property type="match status" value="1"/>
</dbReference>
<comment type="caution">
    <text evidence="14">The sequence shown here is derived from an EMBL/GenBank/DDBJ whole genome shotgun (WGS) entry which is preliminary data.</text>
</comment>
<evidence type="ECO:0000313" key="14">
    <source>
        <dbReference type="EMBL" id="RFM36733.1"/>
    </source>
</evidence>
<keyword evidence="8 14" id="KW-0675">Receptor</keyword>
<dbReference type="Gene3D" id="2.40.170.20">
    <property type="entry name" value="TonB-dependent receptor, beta-barrel domain"/>
    <property type="match status" value="1"/>
</dbReference>
<dbReference type="Gene3D" id="2.170.130.10">
    <property type="entry name" value="TonB-dependent receptor, plug domain"/>
    <property type="match status" value="1"/>
</dbReference>
<reference evidence="14 15" key="1">
    <citation type="submission" date="2018-08" db="EMBL/GenBank/DDBJ databases">
        <title>Chitinophaga sp. K20C18050901, a novel bacterium isolated from forest soil.</title>
        <authorList>
            <person name="Wang C."/>
        </authorList>
    </citation>
    <scope>NUCLEOTIDE SEQUENCE [LARGE SCALE GENOMIC DNA]</scope>
    <source>
        <strain evidence="14 15">K20C18050901</strain>
    </source>
</reference>
<evidence type="ECO:0000256" key="4">
    <source>
        <dbReference type="ARBA" id="ARBA00022692"/>
    </source>
</evidence>
<evidence type="ECO:0000256" key="1">
    <source>
        <dbReference type="ARBA" id="ARBA00004571"/>
    </source>
</evidence>
<dbReference type="PANTHER" id="PTHR30069:SF29">
    <property type="entry name" value="HEMOGLOBIN AND HEMOGLOBIN-HAPTOGLOBIN-BINDING PROTEIN 1-RELATED"/>
    <property type="match status" value="1"/>
</dbReference>
<dbReference type="InterPro" id="IPR039426">
    <property type="entry name" value="TonB-dep_rcpt-like"/>
</dbReference>
<evidence type="ECO:0000256" key="5">
    <source>
        <dbReference type="ARBA" id="ARBA00022729"/>
    </source>
</evidence>
<dbReference type="Pfam" id="PF00593">
    <property type="entry name" value="TonB_dep_Rec_b-barrel"/>
    <property type="match status" value="1"/>
</dbReference>
<name>A0A3E1P973_9BACT</name>
<dbReference type="InterPro" id="IPR036942">
    <property type="entry name" value="Beta-barrel_TonB_sf"/>
</dbReference>
<dbReference type="InterPro" id="IPR012910">
    <property type="entry name" value="Plug_dom"/>
</dbReference>
<sequence length="657" mass="74733">MKRHLSATVSLLLWTLFVNAQDKDTITQKKLDEVVIYKANTITPVTYQNLDMKVIDQKNTGQEPSFLLSETPSITVYSDAGSYQGYSYYRMRGMDQTRINTTLDGMPLNEPEDQGAYFSNYPDILNSVSNIQIQRGVGTSKNGAASYAGSVQLFSPDLHDTAKVTIGGGYGSYNSYRLFGEYQTGIKHHKALYVRASKVYTDGYKYHAANNSQSIFVSGGLFYDKSTWKLNIMAGHQKNDMAWLGVADTLIAKDRRTNANLPDEKDHFFQGLVQLQNIWQPAAHATISSSVYYTYLKGGYGFDVNNYIGLPSEGYLFDYNFQSHFVGLFSNYTLSKDHFKWTTGIHGNLYNRRHLGTDNVEGELYRNKGYKNELSAFSKIEYYLNRFTLYADLQYRWTTFDYKGSVPFNEMHWQFLNPKAGVNFAVNNYTSLYYSIGRTGREPTRNDLFAGNDDLPANSTFNQQAESVVDQELGIRVNHKRFNFQLNGYYMNFSNEIVLNGKIGPNGLLLTDNVKSSYRTGIELNADYRCHAFRFSNNSSFNHSRIKEKSTTFSPILTPRFIINQEVGYQYRKLGLAVSGRYQDRSYLDFANTNTIKGYVLVNARAEYTLGGCTLSFFVNNITGAKYYNNGYVEADGTRKLFVQAPANVYAAFKYSF</sequence>
<comment type="similarity">
    <text evidence="10">Belongs to the TonB-dependent receptor family.</text>
</comment>
<evidence type="ECO:0000259" key="12">
    <source>
        <dbReference type="Pfam" id="PF00593"/>
    </source>
</evidence>
<keyword evidence="9" id="KW-0998">Cell outer membrane</keyword>
<feature type="chain" id="PRO_5017620293" evidence="11">
    <location>
        <begin position="21"/>
        <end position="657"/>
    </location>
</feature>
<keyword evidence="3" id="KW-1134">Transmembrane beta strand</keyword>
<evidence type="ECO:0000256" key="2">
    <source>
        <dbReference type="ARBA" id="ARBA00022448"/>
    </source>
</evidence>
<accession>A0A3E1P973</accession>
<dbReference type="GO" id="GO:0015344">
    <property type="term" value="F:siderophore uptake transmembrane transporter activity"/>
    <property type="evidence" value="ECO:0007669"/>
    <property type="project" value="TreeGrafter"/>
</dbReference>
<gene>
    <name evidence="14" type="ORF">DXN04_04320</name>
</gene>
<feature type="signal peptide" evidence="11">
    <location>
        <begin position="1"/>
        <end position="20"/>
    </location>
</feature>
<proteinExistence type="inferred from homology"/>
<keyword evidence="6 10" id="KW-0798">TonB box</keyword>
<evidence type="ECO:0000256" key="6">
    <source>
        <dbReference type="ARBA" id="ARBA00023077"/>
    </source>
</evidence>
<keyword evidence="7 10" id="KW-0472">Membrane</keyword>
<evidence type="ECO:0000256" key="7">
    <source>
        <dbReference type="ARBA" id="ARBA00023136"/>
    </source>
</evidence>
<evidence type="ECO:0000256" key="3">
    <source>
        <dbReference type="ARBA" id="ARBA00022452"/>
    </source>
</evidence>
<comment type="subcellular location">
    <subcellularLocation>
        <location evidence="1">Cell outer membrane</location>
        <topology evidence="1">Multi-pass membrane protein</topology>
    </subcellularLocation>
</comment>
<keyword evidence="5 11" id="KW-0732">Signal</keyword>
<keyword evidence="15" id="KW-1185">Reference proteome</keyword>
<dbReference type="Pfam" id="PF07715">
    <property type="entry name" value="Plug"/>
    <property type="match status" value="1"/>
</dbReference>
<dbReference type="Proteomes" id="UP000261174">
    <property type="component" value="Unassembled WGS sequence"/>
</dbReference>
<evidence type="ECO:0000259" key="13">
    <source>
        <dbReference type="Pfam" id="PF07715"/>
    </source>
</evidence>
<dbReference type="OrthoDB" id="9761152at2"/>
<evidence type="ECO:0000256" key="8">
    <source>
        <dbReference type="ARBA" id="ARBA00023170"/>
    </source>
</evidence>
<evidence type="ECO:0000256" key="10">
    <source>
        <dbReference type="RuleBase" id="RU003357"/>
    </source>
</evidence>
<keyword evidence="4" id="KW-0812">Transmembrane</keyword>
<dbReference type="PANTHER" id="PTHR30069">
    <property type="entry name" value="TONB-DEPENDENT OUTER MEMBRANE RECEPTOR"/>
    <property type="match status" value="1"/>
</dbReference>
<dbReference type="InterPro" id="IPR000531">
    <property type="entry name" value="Beta-barrel_TonB"/>
</dbReference>